<evidence type="ECO:0000313" key="14">
    <source>
        <dbReference type="Proteomes" id="UP000799118"/>
    </source>
</evidence>
<keyword evidence="7" id="KW-0648">Protein biosynthesis</keyword>
<dbReference type="Gene3D" id="3.30.930.10">
    <property type="entry name" value="Bira Bifunctional Protein, Domain 2"/>
    <property type="match status" value="1"/>
</dbReference>
<gene>
    <name evidence="13" type="ORF">BT96DRAFT_936616</name>
</gene>
<dbReference type="InterPro" id="IPR034762">
    <property type="entry name" value="Lys-tRNA-ligase_II_bac/euk"/>
</dbReference>
<dbReference type="InterPro" id="IPR004365">
    <property type="entry name" value="NA-bd_OB_tRNA"/>
</dbReference>
<dbReference type="Pfam" id="PF01336">
    <property type="entry name" value="tRNA_anti-codon"/>
    <property type="match status" value="1"/>
</dbReference>
<dbReference type="InterPro" id="IPR012340">
    <property type="entry name" value="NA-bd_OB-fold"/>
</dbReference>
<dbReference type="SUPFAM" id="SSF50249">
    <property type="entry name" value="Nucleic acid-binding proteins"/>
    <property type="match status" value="1"/>
</dbReference>
<dbReference type="Gene3D" id="2.40.50.140">
    <property type="entry name" value="Nucleic acid-binding proteins"/>
    <property type="match status" value="1"/>
</dbReference>
<feature type="region of interest" description="Disordered" evidence="11">
    <location>
        <begin position="1"/>
        <end position="62"/>
    </location>
</feature>
<keyword evidence="4" id="KW-0436">Ligase</keyword>
<evidence type="ECO:0000256" key="7">
    <source>
        <dbReference type="ARBA" id="ARBA00022917"/>
    </source>
</evidence>
<keyword evidence="14" id="KW-1185">Reference proteome</keyword>
<keyword evidence="3" id="KW-0963">Cytoplasm</keyword>
<organism evidence="13 14">
    <name type="scientific">Gymnopus androsaceus JB14</name>
    <dbReference type="NCBI Taxonomy" id="1447944"/>
    <lineage>
        <taxon>Eukaryota</taxon>
        <taxon>Fungi</taxon>
        <taxon>Dikarya</taxon>
        <taxon>Basidiomycota</taxon>
        <taxon>Agaricomycotina</taxon>
        <taxon>Agaricomycetes</taxon>
        <taxon>Agaricomycetidae</taxon>
        <taxon>Agaricales</taxon>
        <taxon>Marasmiineae</taxon>
        <taxon>Omphalotaceae</taxon>
        <taxon>Gymnopus</taxon>
    </lineage>
</organism>
<evidence type="ECO:0000256" key="10">
    <source>
        <dbReference type="RuleBase" id="RU003748"/>
    </source>
</evidence>
<evidence type="ECO:0000259" key="12">
    <source>
        <dbReference type="PROSITE" id="PS50862"/>
    </source>
</evidence>
<evidence type="ECO:0000256" key="11">
    <source>
        <dbReference type="SAM" id="MobiDB-lite"/>
    </source>
</evidence>
<protein>
    <recommendedName>
        <fullName evidence="10">Lysine--tRNA ligase</fullName>
        <ecNumber evidence="10">6.1.1.6</ecNumber>
    </recommendedName>
    <alternativeName>
        <fullName evidence="10">Lysyl-tRNA synthetase</fullName>
    </alternativeName>
</protein>
<dbReference type="NCBIfam" id="TIGR00499">
    <property type="entry name" value="lysS_bact"/>
    <property type="match status" value="1"/>
</dbReference>
<dbReference type="HAMAP" id="MF_00252">
    <property type="entry name" value="Lys_tRNA_synth_class2"/>
    <property type="match status" value="1"/>
</dbReference>
<dbReference type="PANTHER" id="PTHR42918:SF9">
    <property type="entry name" value="LYSINE--TRNA LIGASE"/>
    <property type="match status" value="1"/>
</dbReference>
<dbReference type="InterPro" id="IPR004364">
    <property type="entry name" value="Aa-tRNA-synt_II"/>
</dbReference>
<feature type="compositionally biased region" description="Basic and acidic residues" evidence="11">
    <location>
        <begin position="19"/>
        <end position="36"/>
    </location>
</feature>
<evidence type="ECO:0000256" key="4">
    <source>
        <dbReference type="ARBA" id="ARBA00022598"/>
    </source>
</evidence>
<dbReference type="Proteomes" id="UP000799118">
    <property type="component" value="Unassembled WGS sequence"/>
</dbReference>
<dbReference type="PANTHER" id="PTHR42918">
    <property type="entry name" value="LYSYL-TRNA SYNTHETASE"/>
    <property type="match status" value="1"/>
</dbReference>
<dbReference type="PRINTS" id="PR00982">
    <property type="entry name" value="TRNASYNTHLYS"/>
</dbReference>
<proteinExistence type="inferred from homology"/>
<name>A0A6A4HYH4_9AGAR</name>
<evidence type="ECO:0000256" key="3">
    <source>
        <dbReference type="ARBA" id="ARBA00022490"/>
    </source>
</evidence>
<dbReference type="InterPro" id="IPR045864">
    <property type="entry name" value="aa-tRNA-synth_II/BPL/LPL"/>
</dbReference>
<keyword evidence="8" id="KW-0030">Aminoacyl-tRNA synthetase</keyword>
<sequence>MATENTNLQKDPVTGEMISKTEFKRREKQRTKDAAKAAKQPTEVQPQKKEKETSDEDLNPNQYFELRSRQILHLKETQKPNPYPHKFHVSRSISSYIDTYGPEGKLPSGTKLEGVQESLSGRIHNIRSSSQKLVFYDLHGEGKKIQIMASMQYLILSPSSLHTKIFKRGDIVGVIGTPSRTKKGELSISPSTMSLLAPNLHQLPSSHFGLKDQETRYRKRYLDLIISENTRRIFVTRSKIINYIRRFLDDLGFMEVETPITSLLAGGATAKPFVTHHNDLDLDLYLRIAPELYLKELVVGGLDRVFEIGRVFRNEGIDLTHNPEFTICEFYMAYADMYDLMDITEAMVEGLVKYLTGGKTKLVYHPDGDKGEEGARTLELDFQRPWKRYDMIETLEEKLSVKFPPGDTLHTEAANVFLRDICAKHNVECSEPRTNARLLDKLVGEYIEPLCISPAFIVGHPQVMSPLAKWHRSRPGLCERFEGFMCGKEFCNAYTELNDPFEQRLRFEEQVHQKEQGDEEAQGIDETFIDALEHGLPPTGGWGLGIDRLVMFLTDSTIAIDIKEVLLFPAMKPVEVTPPAPGIPGPTPAPSGQI</sequence>
<keyword evidence="5" id="KW-0547">Nucleotide-binding</keyword>
<dbReference type="GO" id="GO:0000049">
    <property type="term" value="F:tRNA binding"/>
    <property type="evidence" value="ECO:0007669"/>
    <property type="project" value="TreeGrafter"/>
</dbReference>
<dbReference type="PIRSF" id="PIRSF039101">
    <property type="entry name" value="LysRS2"/>
    <property type="match status" value="1"/>
</dbReference>
<dbReference type="GO" id="GO:0005829">
    <property type="term" value="C:cytosol"/>
    <property type="evidence" value="ECO:0007669"/>
    <property type="project" value="TreeGrafter"/>
</dbReference>
<evidence type="ECO:0000313" key="13">
    <source>
        <dbReference type="EMBL" id="KAE9403266.1"/>
    </source>
</evidence>
<dbReference type="Pfam" id="PF00152">
    <property type="entry name" value="tRNA-synt_2"/>
    <property type="match status" value="1"/>
</dbReference>
<reference evidence="13" key="1">
    <citation type="journal article" date="2019" name="Environ. Microbiol.">
        <title>Fungal ecological strategies reflected in gene transcription - a case study of two litter decomposers.</title>
        <authorList>
            <person name="Barbi F."/>
            <person name="Kohler A."/>
            <person name="Barry K."/>
            <person name="Baskaran P."/>
            <person name="Daum C."/>
            <person name="Fauchery L."/>
            <person name="Ihrmark K."/>
            <person name="Kuo A."/>
            <person name="LaButti K."/>
            <person name="Lipzen A."/>
            <person name="Morin E."/>
            <person name="Grigoriev I.V."/>
            <person name="Henrissat B."/>
            <person name="Lindahl B."/>
            <person name="Martin F."/>
        </authorList>
    </citation>
    <scope>NUCLEOTIDE SEQUENCE</scope>
    <source>
        <strain evidence="13">JB14</strain>
    </source>
</reference>
<keyword evidence="6" id="KW-0067">ATP-binding</keyword>
<dbReference type="InterPro" id="IPR006195">
    <property type="entry name" value="aa-tRNA-synth_II"/>
</dbReference>
<dbReference type="GO" id="GO:0005524">
    <property type="term" value="F:ATP binding"/>
    <property type="evidence" value="ECO:0007669"/>
    <property type="project" value="UniProtKB-KW"/>
</dbReference>
<dbReference type="PROSITE" id="PS50862">
    <property type="entry name" value="AA_TRNA_LIGASE_II"/>
    <property type="match status" value="1"/>
</dbReference>
<dbReference type="NCBIfam" id="NF001756">
    <property type="entry name" value="PRK00484.1"/>
    <property type="match status" value="1"/>
</dbReference>
<dbReference type="GO" id="GO:0004824">
    <property type="term" value="F:lysine-tRNA ligase activity"/>
    <property type="evidence" value="ECO:0007669"/>
    <property type="project" value="UniProtKB-EC"/>
</dbReference>
<dbReference type="InterPro" id="IPR018149">
    <property type="entry name" value="Lys-tRNA-synth_II_C"/>
</dbReference>
<accession>A0A6A4HYH4</accession>
<evidence type="ECO:0000256" key="9">
    <source>
        <dbReference type="ARBA" id="ARBA00048573"/>
    </source>
</evidence>
<dbReference type="EMBL" id="ML769427">
    <property type="protein sequence ID" value="KAE9403266.1"/>
    <property type="molecule type" value="Genomic_DNA"/>
</dbReference>
<dbReference type="AlphaFoldDB" id="A0A6A4HYH4"/>
<dbReference type="EC" id="6.1.1.6" evidence="10"/>
<dbReference type="SUPFAM" id="SSF55681">
    <property type="entry name" value="Class II aaRS and biotin synthetases"/>
    <property type="match status" value="1"/>
</dbReference>
<comment type="subcellular location">
    <subcellularLocation>
        <location evidence="1">Cytoplasm</location>
    </subcellularLocation>
</comment>
<dbReference type="FunFam" id="3.30.930.10:FF:000238">
    <property type="entry name" value="Lysine--tRNA ligase"/>
    <property type="match status" value="1"/>
</dbReference>
<evidence type="ECO:0000256" key="1">
    <source>
        <dbReference type="ARBA" id="ARBA00004496"/>
    </source>
</evidence>
<dbReference type="InterPro" id="IPR002313">
    <property type="entry name" value="Lys-tRNA-ligase_II"/>
</dbReference>
<dbReference type="CDD" id="cd00775">
    <property type="entry name" value="LysRS_core"/>
    <property type="match status" value="1"/>
</dbReference>
<dbReference type="OrthoDB" id="21243at2759"/>
<dbReference type="GO" id="GO:0006430">
    <property type="term" value="P:lysyl-tRNA aminoacylation"/>
    <property type="evidence" value="ECO:0007669"/>
    <property type="project" value="InterPro"/>
</dbReference>
<evidence type="ECO:0000256" key="5">
    <source>
        <dbReference type="ARBA" id="ARBA00022741"/>
    </source>
</evidence>
<evidence type="ECO:0000256" key="6">
    <source>
        <dbReference type="ARBA" id="ARBA00022840"/>
    </source>
</evidence>
<dbReference type="FunFam" id="2.40.50.140:FF:000050">
    <property type="entry name" value="Lysine--tRNA ligase"/>
    <property type="match status" value="1"/>
</dbReference>
<evidence type="ECO:0000256" key="8">
    <source>
        <dbReference type="ARBA" id="ARBA00023146"/>
    </source>
</evidence>
<evidence type="ECO:0000256" key="2">
    <source>
        <dbReference type="ARBA" id="ARBA00008226"/>
    </source>
</evidence>
<feature type="domain" description="Aminoacyl-transfer RNA synthetases class-II family profile" evidence="12">
    <location>
        <begin position="234"/>
        <end position="573"/>
    </location>
</feature>
<comment type="similarity">
    <text evidence="2">Belongs to the class-II aminoacyl-tRNA synthetase family.</text>
</comment>
<comment type="catalytic activity">
    <reaction evidence="9 10">
        <text>tRNA(Lys) + L-lysine + ATP = L-lysyl-tRNA(Lys) + AMP + diphosphate</text>
        <dbReference type="Rhea" id="RHEA:20792"/>
        <dbReference type="Rhea" id="RHEA-COMP:9696"/>
        <dbReference type="Rhea" id="RHEA-COMP:9697"/>
        <dbReference type="ChEBI" id="CHEBI:30616"/>
        <dbReference type="ChEBI" id="CHEBI:32551"/>
        <dbReference type="ChEBI" id="CHEBI:33019"/>
        <dbReference type="ChEBI" id="CHEBI:78442"/>
        <dbReference type="ChEBI" id="CHEBI:78529"/>
        <dbReference type="ChEBI" id="CHEBI:456215"/>
        <dbReference type="EC" id="6.1.1.6"/>
    </reaction>
</comment>
<dbReference type="CDD" id="cd04322">
    <property type="entry name" value="LysRS_N"/>
    <property type="match status" value="1"/>
</dbReference>
<dbReference type="InterPro" id="IPR044136">
    <property type="entry name" value="Lys-tRNA-ligase_II_N"/>
</dbReference>